<dbReference type="InterPro" id="IPR050865">
    <property type="entry name" value="BEACH_Domain"/>
</dbReference>
<dbReference type="GO" id="GO:0008104">
    <property type="term" value="P:intracellular protein localization"/>
    <property type="evidence" value="ECO:0007669"/>
    <property type="project" value="TreeGrafter"/>
</dbReference>
<dbReference type="Proteomes" id="UP001488838">
    <property type="component" value="Unassembled WGS sequence"/>
</dbReference>
<evidence type="ECO:0000256" key="1">
    <source>
        <dbReference type="ARBA" id="ARBA00022574"/>
    </source>
</evidence>
<dbReference type="EMBL" id="JBBHLL010000087">
    <property type="protein sequence ID" value="KAK7818509.1"/>
    <property type="molecule type" value="Genomic_DNA"/>
</dbReference>
<gene>
    <name evidence="3" type="ORF">U0070_013068</name>
</gene>
<feature type="non-terminal residue" evidence="3">
    <location>
        <position position="1"/>
    </location>
</feature>
<evidence type="ECO:0000259" key="2">
    <source>
        <dbReference type="PROSITE" id="PS50197"/>
    </source>
</evidence>
<dbReference type="PROSITE" id="PS50197">
    <property type="entry name" value="BEACH"/>
    <property type="match status" value="1"/>
</dbReference>
<evidence type="ECO:0000313" key="3">
    <source>
        <dbReference type="EMBL" id="KAK7818509.1"/>
    </source>
</evidence>
<name>A0AAW0IV44_MYOGA</name>
<dbReference type="GO" id="GO:0005829">
    <property type="term" value="C:cytosol"/>
    <property type="evidence" value="ECO:0007669"/>
    <property type="project" value="TreeGrafter"/>
</dbReference>
<evidence type="ECO:0000313" key="4">
    <source>
        <dbReference type="Proteomes" id="UP001488838"/>
    </source>
</evidence>
<feature type="domain" description="BEACH" evidence="2">
    <location>
        <begin position="1"/>
        <end position="183"/>
    </location>
</feature>
<dbReference type="SMART" id="SM01026">
    <property type="entry name" value="Beach"/>
    <property type="match status" value="1"/>
</dbReference>
<protein>
    <recommendedName>
        <fullName evidence="2">BEACH domain-containing protein</fullName>
    </recommendedName>
</protein>
<dbReference type="Gene3D" id="1.10.1540.10">
    <property type="entry name" value="BEACH domain"/>
    <property type="match status" value="1"/>
</dbReference>
<dbReference type="AlphaFoldDB" id="A0AAW0IV44"/>
<dbReference type="Pfam" id="PF02138">
    <property type="entry name" value="Beach"/>
    <property type="match status" value="1"/>
</dbReference>
<dbReference type="InterPro" id="IPR036372">
    <property type="entry name" value="BEACH_dom_sf"/>
</dbReference>
<comment type="caution">
    <text evidence="3">The sequence shown here is derived from an EMBL/GenBank/DDBJ whole genome shotgun (WGS) entry which is preliminary data.</text>
</comment>
<organism evidence="3 4">
    <name type="scientific">Myodes glareolus</name>
    <name type="common">Bank vole</name>
    <name type="synonym">Clethrionomys glareolus</name>
    <dbReference type="NCBI Taxonomy" id="447135"/>
    <lineage>
        <taxon>Eukaryota</taxon>
        <taxon>Metazoa</taxon>
        <taxon>Chordata</taxon>
        <taxon>Craniata</taxon>
        <taxon>Vertebrata</taxon>
        <taxon>Euteleostomi</taxon>
        <taxon>Mammalia</taxon>
        <taxon>Eutheria</taxon>
        <taxon>Euarchontoglires</taxon>
        <taxon>Glires</taxon>
        <taxon>Rodentia</taxon>
        <taxon>Myomorpha</taxon>
        <taxon>Muroidea</taxon>
        <taxon>Cricetidae</taxon>
        <taxon>Arvicolinae</taxon>
        <taxon>Myodes</taxon>
    </lineage>
</organism>
<dbReference type="SUPFAM" id="SSF81837">
    <property type="entry name" value="BEACH domain"/>
    <property type="match status" value="1"/>
</dbReference>
<proteinExistence type="predicted"/>
<keyword evidence="1" id="KW-0853">WD repeat</keyword>
<dbReference type="GO" id="GO:0019901">
    <property type="term" value="F:protein kinase binding"/>
    <property type="evidence" value="ECO:0007669"/>
    <property type="project" value="TreeGrafter"/>
</dbReference>
<reference evidence="3 4" key="1">
    <citation type="journal article" date="2023" name="bioRxiv">
        <title>Conserved and derived expression patterns and positive selection on dental genes reveal complex evolutionary context of ever-growing rodent molars.</title>
        <authorList>
            <person name="Calamari Z.T."/>
            <person name="Song A."/>
            <person name="Cohen E."/>
            <person name="Akter M."/>
            <person name="Roy R.D."/>
            <person name="Hallikas O."/>
            <person name="Christensen M.M."/>
            <person name="Li P."/>
            <person name="Marangoni P."/>
            <person name="Jernvall J."/>
            <person name="Klein O.D."/>
        </authorList>
    </citation>
    <scope>NUCLEOTIDE SEQUENCE [LARGE SCALE GENOMIC DNA]</scope>
    <source>
        <strain evidence="3">V071</strain>
    </source>
</reference>
<dbReference type="InterPro" id="IPR000409">
    <property type="entry name" value="BEACH_dom"/>
</dbReference>
<sequence length="183" mass="21442">VTVWNRTFPFIFLQPIGALNPKRAVFYAERYETWEDDQSPPYHYNTHYSTATSALSWLVRIEPFTTFFLNANDGKFDHPDRTFSSIARSWRTSQRDTSDVKELIPEFYYLPEMFVNSNGYHLGVREDEVVVNDVDLPPWAKKPEDFVRINRMVRKLFSARTGMKKLTSSVVLFLPVARCPLHL</sequence>
<dbReference type="GO" id="GO:0016020">
    <property type="term" value="C:membrane"/>
    <property type="evidence" value="ECO:0007669"/>
    <property type="project" value="TreeGrafter"/>
</dbReference>
<keyword evidence="4" id="KW-1185">Reference proteome</keyword>
<dbReference type="PANTHER" id="PTHR13743">
    <property type="entry name" value="BEIGE/BEACH-RELATED"/>
    <property type="match status" value="1"/>
</dbReference>
<accession>A0AAW0IV44</accession>
<dbReference type="PANTHER" id="PTHR13743:SF62">
    <property type="entry name" value="NEUROBEACHIN"/>
    <property type="match status" value="1"/>
</dbReference>